<evidence type="ECO:0000256" key="4">
    <source>
        <dbReference type="SAM" id="Phobius"/>
    </source>
</evidence>
<evidence type="ECO:0000313" key="6">
    <source>
        <dbReference type="Proteomes" id="UP000320516"/>
    </source>
</evidence>
<proteinExistence type="predicted"/>
<protein>
    <recommendedName>
        <fullName evidence="7">Glycosyl transferase family 2</fullName>
    </recommendedName>
</protein>
<dbReference type="PANTHER" id="PTHR48090:SF3">
    <property type="entry name" value="UNDECAPRENYL-PHOSPHATE 4-DEOXY-4-FORMAMIDO-L-ARABINOSE TRANSFERASE"/>
    <property type="match status" value="1"/>
</dbReference>
<sequence>MKSELFVSAGIVVNRPIPSLKDELAAVQRTLNALYSDYEILVIIQGPVLQQVSDAQAADILSNIPCIRFIQLSFAVPSDVARSAIVENAIGDFVLLFDLAADPLELIAEAVAACQRGSDIIVGVSILAPSPLYRLGRRIASPLLASIDYQLPANATDFRCVSRRAINAVINTGRSHHQLNLRLQKTGYPSQAIAYEQKAEARRDRSLPQACRQFLHLLVFNSSRPLRWMSGIGLLGSLIALIFACYSVLINILKEKVMEGWTTTVLFMSIQFMLLFLILAFISEYLGRLLDERRGIAEYAVVSERNSRTMVNDQRVNVLTDSV</sequence>
<keyword evidence="3 4" id="KW-0472">Membrane</keyword>
<dbReference type="GO" id="GO:0005886">
    <property type="term" value="C:plasma membrane"/>
    <property type="evidence" value="ECO:0007669"/>
    <property type="project" value="TreeGrafter"/>
</dbReference>
<keyword evidence="2 4" id="KW-1133">Transmembrane helix</keyword>
<reference evidence="5 6" key="1">
    <citation type="submission" date="2019-06" db="EMBL/GenBank/DDBJ databases">
        <title>Genomic Encyclopedia of Type Strains, Phase IV (KMG-V): Genome sequencing to study the core and pangenomes of soil and plant-associated prokaryotes.</title>
        <authorList>
            <person name="Whitman W."/>
        </authorList>
    </citation>
    <scope>NUCLEOTIDE SEQUENCE [LARGE SCALE GENOMIC DNA]</scope>
    <source>
        <strain evidence="5 6">BR 12005</strain>
    </source>
</reference>
<dbReference type="RefSeq" id="WP_145612912.1">
    <property type="nucleotide sequence ID" value="NZ_JARPAF010000001.1"/>
</dbReference>
<organism evidence="5 6">
    <name type="scientific">Nitrospirillum amazonense</name>
    <dbReference type="NCBI Taxonomy" id="28077"/>
    <lineage>
        <taxon>Bacteria</taxon>
        <taxon>Pseudomonadati</taxon>
        <taxon>Pseudomonadota</taxon>
        <taxon>Alphaproteobacteria</taxon>
        <taxon>Rhodospirillales</taxon>
        <taxon>Azospirillaceae</taxon>
        <taxon>Nitrospirillum</taxon>
    </lineage>
</organism>
<evidence type="ECO:0000256" key="1">
    <source>
        <dbReference type="ARBA" id="ARBA00022692"/>
    </source>
</evidence>
<comment type="caution">
    <text evidence="5">The sequence shown here is derived from an EMBL/GenBank/DDBJ whole genome shotgun (WGS) entry which is preliminary data.</text>
</comment>
<gene>
    <name evidence="5" type="ORF">FBZ87_109191</name>
</gene>
<feature type="transmembrane region" description="Helical" evidence="4">
    <location>
        <begin position="232"/>
        <end position="253"/>
    </location>
</feature>
<name>A0A560JM26_9PROT</name>
<evidence type="ECO:0008006" key="7">
    <source>
        <dbReference type="Google" id="ProtNLM"/>
    </source>
</evidence>
<dbReference type="InterPro" id="IPR050256">
    <property type="entry name" value="Glycosyltransferase_2"/>
</dbReference>
<dbReference type="GO" id="GO:0099621">
    <property type="term" value="F:undecaprenyl-phosphate 4-deoxy-4-formamido-L-arabinose transferase activity"/>
    <property type="evidence" value="ECO:0007669"/>
    <property type="project" value="TreeGrafter"/>
</dbReference>
<feature type="transmembrane region" description="Helical" evidence="4">
    <location>
        <begin position="265"/>
        <end position="286"/>
    </location>
</feature>
<evidence type="ECO:0000313" key="5">
    <source>
        <dbReference type="EMBL" id="TWB69350.1"/>
    </source>
</evidence>
<keyword evidence="1 4" id="KW-0812">Transmembrane</keyword>
<evidence type="ECO:0000256" key="2">
    <source>
        <dbReference type="ARBA" id="ARBA00022989"/>
    </source>
</evidence>
<dbReference type="EMBL" id="VITV01000009">
    <property type="protein sequence ID" value="TWB69350.1"/>
    <property type="molecule type" value="Genomic_DNA"/>
</dbReference>
<accession>A0A560JM26</accession>
<dbReference type="AlphaFoldDB" id="A0A560JM26"/>
<evidence type="ECO:0000256" key="3">
    <source>
        <dbReference type="ARBA" id="ARBA00023136"/>
    </source>
</evidence>
<dbReference type="Proteomes" id="UP000320516">
    <property type="component" value="Unassembled WGS sequence"/>
</dbReference>
<dbReference type="PANTHER" id="PTHR48090">
    <property type="entry name" value="UNDECAPRENYL-PHOSPHATE 4-DEOXY-4-FORMAMIDO-L-ARABINOSE TRANSFERASE-RELATED"/>
    <property type="match status" value="1"/>
</dbReference>